<dbReference type="PANTHER" id="PTHR11472:SF41">
    <property type="entry name" value="ATP-DEPENDENT DNA HELICASE DDX11-RELATED"/>
    <property type="match status" value="1"/>
</dbReference>
<accession>A0A1S8X268</accession>
<dbReference type="EMBL" id="KV892430">
    <property type="protein sequence ID" value="OON20810.1"/>
    <property type="molecule type" value="Genomic_DNA"/>
</dbReference>
<sequence length="161" mass="17717">MQAYGAACTESQSNGALLICVIGGRLSEGINFSDKLARAVIIVGMPYPNPQCPLLREKMAYLDRQFSRIGASCSGSSPGRLHYDGLCMRLINQAIGRAVRHANDYAAVVLLDRRFSRSSVQQKLPSWVRESLRNTIGLGNSSISIESTLNHLNLFFSRLEN</sequence>
<protein>
    <recommendedName>
        <fullName evidence="1">ATP-dependent helicase C-terminal domain-containing protein</fullName>
    </recommendedName>
</protein>
<proteinExistence type="predicted"/>
<dbReference type="GO" id="GO:0016818">
    <property type="term" value="F:hydrolase activity, acting on acid anhydrides, in phosphorus-containing anhydrides"/>
    <property type="evidence" value="ECO:0007669"/>
    <property type="project" value="InterPro"/>
</dbReference>
<keyword evidence="3" id="KW-1185">Reference proteome</keyword>
<feature type="domain" description="ATP-dependent helicase C-terminal" evidence="1">
    <location>
        <begin position="1"/>
        <end position="117"/>
    </location>
</feature>
<dbReference type="GO" id="GO:0003678">
    <property type="term" value="F:DNA helicase activity"/>
    <property type="evidence" value="ECO:0007669"/>
    <property type="project" value="TreeGrafter"/>
</dbReference>
<evidence type="ECO:0000313" key="3">
    <source>
        <dbReference type="Proteomes" id="UP000243686"/>
    </source>
</evidence>
<dbReference type="GO" id="GO:0005634">
    <property type="term" value="C:nucleus"/>
    <property type="evidence" value="ECO:0007669"/>
    <property type="project" value="TreeGrafter"/>
</dbReference>
<dbReference type="GO" id="GO:0006139">
    <property type="term" value="P:nucleobase-containing compound metabolic process"/>
    <property type="evidence" value="ECO:0007669"/>
    <property type="project" value="InterPro"/>
</dbReference>
<dbReference type="GO" id="GO:0034085">
    <property type="term" value="P:establishment of sister chromatid cohesion"/>
    <property type="evidence" value="ECO:0007669"/>
    <property type="project" value="TreeGrafter"/>
</dbReference>
<evidence type="ECO:0000259" key="1">
    <source>
        <dbReference type="SMART" id="SM00491"/>
    </source>
</evidence>
<dbReference type="InterPro" id="IPR006555">
    <property type="entry name" value="ATP-dep_Helicase_C"/>
</dbReference>
<evidence type="ECO:0000313" key="2">
    <source>
        <dbReference type="EMBL" id="OON20810.1"/>
    </source>
</evidence>
<reference evidence="2 3" key="1">
    <citation type="submission" date="2015-03" db="EMBL/GenBank/DDBJ databases">
        <title>Draft genome of the nematode, Opisthorchis viverrini.</title>
        <authorList>
            <person name="Mitreva M."/>
        </authorList>
    </citation>
    <scope>NUCLEOTIDE SEQUENCE [LARGE SCALE GENOMIC DNA]</scope>
    <source>
        <strain evidence="2">Khon Kaen</strain>
    </source>
</reference>
<dbReference type="GO" id="GO:0005524">
    <property type="term" value="F:ATP binding"/>
    <property type="evidence" value="ECO:0007669"/>
    <property type="project" value="InterPro"/>
</dbReference>
<dbReference type="SMART" id="SM00491">
    <property type="entry name" value="HELICc2"/>
    <property type="match status" value="1"/>
</dbReference>
<dbReference type="AlphaFoldDB" id="A0A1S8X268"/>
<name>A0A1S8X268_OPIVI</name>
<gene>
    <name evidence="2" type="ORF">X801_03305</name>
</gene>
<organism evidence="2 3">
    <name type="scientific">Opisthorchis viverrini</name>
    <name type="common">Southeast Asian liver fluke</name>
    <dbReference type="NCBI Taxonomy" id="6198"/>
    <lineage>
        <taxon>Eukaryota</taxon>
        <taxon>Metazoa</taxon>
        <taxon>Spiralia</taxon>
        <taxon>Lophotrochozoa</taxon>
        <taxon>Platyhelminthes</taxon>
        <taxon>Trematoda</taxon>
        <taxon>Digenea</taxon>
        <taxon>Opisthorchiida</taxon>
        <taxon>Opisthorchiata</taxon>
        <taxon>Opisthorchiidae</taxon>
        <taxon>Opisthorchis</taxon>
    </lineage>
</organism>
<dbReference type="Gene3D" id="3.40.50.300">
    <property type="entry name" value="P-loop containing nucleotide triphosphate hydrolases"/>
    <property type="match status" value="1"/>
</dbReference>
<dbReference type="InterPro" id="IPR045028">
    <property type="entry name" value="DinG/Rad3-like"/>
</dbReference>
<dbReference type="PANTHER" id="PTHR11472">
    <property type="entry name" value="DNA REPAIR DEAD HELICASE RAD3/XP-D SUBFAMILY MEMBER"/>
    <property type="match status" value="1"/>
</dbReference>
<dbReference type="Proteomes" id="UP000243686">
    <property type="component" value="Unassembled WGS sequence"/>
</dbReference>
<dbReference type="Pfam" id="PF13307">
    <property type="entry name" value="Helicase_C_2"/>
    <property type="match status" value="1"/>
</dbReference>
<dbReference type="InterPro" id="IPR027417">
    <property type="entry name" value="P-loop_NTPase"/>
</dbReference>
<dbReference type="GO" id="GO:0003676">
    <property type="term" value="F:nucleic acid binding"/>
    <property type="evidence" value="ECO:0007669"/>
    <property type="project" value="InterPro"/>
</dbReference>